<gene>
    <name evidence="3" type="ORF">A3D04_00585</name>
</gene>
<evidence type="ECO:0000313" key="4">
    <source>
        <dbReference type="Proteomes" id="UP000177369"/>
    </source>
</evidence>
<dbReference type="Gene3D" id="1.10.1220.170">
    <property type="match status" value="1"/>
</dbReference>
<comment type="caution">
    <text evidence="3">The sequence shown here is derived from an EMBL/GenBank/DDBJ whole genome shotgun (WGS) entry which is preliminary data.</text>
</comment>
<dbReference type="SUPFAM" id="SSF143120">
    <property type="entry name" value="YefM-like"/>
    <property type="match status" value="1"/>
</dbReference>
<organism evidence="3 4">
    <name type="scientific">Candidatus Curtissbacteria bacterium RIFCSPHIGHO2_02_FULL_40_16b</name>
    <dbReference type="NCBI Taxonomy" id="1797714"/>
    <lineage>
        <taxon>Bacteria</taxon>
        <taxon>Candidatus Curtissiibacteriota</taxon>
    </lineage>
</organism>
<dbReference type="Gene3D" id="3.40.1620.10">
    <property type="entry name" value="YefM-like domain"/>
    <property type="match status" value="1"/>
</dbReference>
<dbReference type="InterPro" id="IPR006442">
    <property type="entry name" value="Antitoxin_Phd/YefM"/>
</dbReference>
<protein>
    <recommendedName>
        <fullName evidence="2">Antitoxin</fullName>
    </recommendedName>
</protein>
<dbReference type="Pfam" id="PF02604">
    <property type="entry name" value="PhdYeFM_antitox"/>
    <property type="match status" value="1"/>
</dbReference>
<dbReference type="Proteomes" id="UP000177369">
    <property type="component" value="Unassembled WGS sequence"/>
</dbReference>
<dbReference type="InterPro" id="IPR036165">
    <property type="entry name" value="YefM-like_sf"/>
</dbReference>
<comment type="similarity">
    <text evidence="1 2">Belongs to the phD/YefM antitoxin family.</text>
</comment>
<reference evidence="3 4" key="1">
    <citation type="journal article" date="2016" name="Nat. Commun.">
        <title>Thousands of microbial genomes shed light on interconnected biogeochemical processes in an aquifer system.</title>
        <authorList>
            <person name="Anantharaman K."/>
            <person name="Brown C.T."/>
            <person name="Hug L.A."/>
            <person name="Sharon I."/>
            <person name="Castelle C.J."/>
            <person name="Probst A.J."/>
            <person name="Thomas B.C."/>
            <person name="Singh A."/>
            <person name="Wilkins M.J."/>
            <person name="Karaoz U."/>
            <person name="Brodie E.L."/>
            <person name="Williams K.H."/>
            <person name="Hubbard S.S."/>
            <person name="Banfield J.F."/>
        </authorList>
    </citation>
    <scope>NUCLEOTIDE SEQUENCE [LARGE SCALE GENOMIC DNA]</scope>
</reference>
<dbReference type="NCBIfam" id="TIGR01552">
    <property type="entry name" value="phd_fam"/>
    <property type="match status" value="1"/>
</dbReference>
<dbReference type="EMBL" id="MFBD01000033">
    <property type="protein sequence ID" value="OGD88294.1"/>
    <property type="molecule type" value="Genomic_DNA"/>
</dbReference>
<evidence type="ECO:0000256" key="2">
    <source>
        <dbReference type="RuleBase" id="RU362080"/>
    </source>
</evidence>
<dbReference type="PANTHER" id="PTHR33713:SF6">
    <property type="entry name" value="ANTITOXIN YEFM"/>
    <property type="match status" value="1"/>
</dbReference>
<dbReference type="AlphaFoldDB" id="A0A1F5G8Z6"/>
<accession>A0A1F5G8Z6</accession>
<evidence type="ECO:0000313" key="3">
    <source>
        <dbReference type="EMBL" id="OGD88294.1"/>
    </source>
</evidence>
<dbReference type="STRING" id="1797714.A3D04_00585"/>
<dbReference type="InterPro" id="IPR051405">
    <property type="entry name" value="phD/YefM_antitoxin"/>
</dbReference>
<name>A0A1F5G8Z6_9BACT</name>
<evidence type="ECO:0000256" key="1">
    <source>
        <dbReference type="ARBA" id="ARBA00009981"/>
    </source>
</evidence>
<proteinExistence type="inferred from homology"/>
<sequence length="85" mass="9431">MTNTIAISDARANLPDLVTKIDKNLDRTIITVNGKPKVVMLSVDELESLEETAEVLSSFPGIKKDIEESRKQIKKGQFTTLSDLK</sequence>
<dbReference type="PANTHER" id="PTHR33713">
    <property type="entry name" value="ANTITOXIN YAFN-RELATED"/>
    <property type="match status" value="1"/>
</dbReference>
<comment type="function">
    <text evidence="2">Antitoxin component of a type II toxin-antitoxin (TA) system.</text>
</comment>